<gene>
    <name evidence="4" type="ORF">NDN08_004177</name>
</gene>
<evidence type="ECO:0000313" key="4">
    <source>
        <dbReference type="EMBL" id="KAJ8901976.1"/>
    </source>
</evidence>
<dbReference type="InterPro" id="IPR019387">
    <property type="entry name" value="SAYSvFN_dom"/>
</dbReference>
<accession>A0AAV8UMU5</accession>
<dbReference type="Pfam" id="PF10260">
    <property type="entry name" value="SAYSvFN"/>
    <property type="match status" value="1"/>
</dbReference>
<protein>
    <recommendedName>
        <fullName evidence="3">SAYSvFN domain-containing protein</fullName>
    </recommendedName>
</protein>
<feature type="transmembrane region" description="Helical" evidence="2">
    <location>
        <begin position="34"/>
        <end position="51"/>
    </location>
</feature>
<evidence type="ECO:0000256" key="1">
    <source>
        <dbReference type="SAM" id="MobiDB-lite"/>
    </source>
</evidence>
<dbReference type="PANTHER" id="PTHR13527:SF0">
    <property type="entry name" value="SAYSVFN DOMAIN-CONTAINING PROTEIN 1"/>
    <property type="match status" value="1"/>
</dbReference>
<feature type="compositionally biased region" description="Basic and acidic residues" evidence="1">
    <location>
        <begin position="107"/>
        <end position="137"/>
    </location>
</feature>
<feature type="domain" description="SAYSvFN" evidence="3">
    <location>
        <begin position="28"/>
        <end position="83"/>
    </location>
</feature>
<keyword evidence="5" id="KW-1185">Reference proteome</keyword>
<evidence type="ECO:0000259" key="3">
    <source>
        <dbReference type="Pfam" id="PF10260"/>
    </source>
</evidence>
<evidence type="ECO:0000256" key="2">
    <source>
        <dbReference type="SAM" id="Phobius"/>
    </source>
</evidence>
<feature type="region of interest" description="Disordered" evidence="1">
    <location>
        <begin position="81"/>
        <end position="137"/>
    </location>
</feature>
<reference evidence="4 5" key="1">
    <citation type="journal article" date="2023" name="Nat. Commun.">
        <title>Origin of minicircular mitochondrial genomes in red algae.</title>
        <authorList>
            <person name="Lee Y."/>
            <person name="Cho C.H."/>
            <person name="Lee Y.M."/>
            <person name="Park S.I."/>
            <person name="Yang J.H."/>
            <person name="West J.A."/>
            <person name="Bhattacharya D."/>
            <person name="Yoon H.S."/>
        </authorList>
    </citation>
    <scope>NUCLEOTIDE SEQUENCE [LARGE SCALE GENOMIC DNA]</scope>
    <source>
        <strain evidence="4 5">CCMP1338</strain>
        <tissue evidence="4">Whole cell</tissue>
    </source>
</reference>
<dbReference type="AlphaFoldDB" id="A0AAV8UMU5"/>
<dbReference type="EMBL" id="JAMWBK010000010">
    <property type="protein sequence ID" value="KAJ8901976.1"/>
    <property type="molecule type" value="Genomic_DNA"/>
</dbReference>
<dbReference type="Proteomes" id="UP001157974">
    <property type="component" value="Unassembled WGS sequence"/>
</dbReference>
<sequence>MALGRMGVAGWTGLGIAWAAGGFAVGVWHNKALALYISLSILVGLLTVGLGNRASGMSAYSVFNKDGERLDGQLTAAQFEDEMMHKDVKETGKTQGGAANPPKPKPKPKEETESERMDRLLQETRKQIYREARVRRR</sequence>
<proteinExistence type="predicted"/>
<dbReference type="InterPro" id="IPR039159">
    <property type="entry name" value="SAYSD1"/>
</dbReference>
<feature type="compositionally biased region" description="Basic and acidic residues" evidence="1">
    <location>
        <begin position="82"/>
        <end position="92"/>
    </location>
</feature>
<keyword evidence="2" id="KW-0472">Membrane</keyword>
<name>A0AAV8UMU5_9RHOD</name>
<keyword evidence="2" id="KW-1133">Transmembrane helix</keyword>
<keyword evidence="2" id="KW-0812">Transmembrane</keyword>
<evidence type="ECO:0000313" key="5">
    <source>
        <dbReference type="Proteomes" id="UP001157974"/>
    </source>
</evidence>
<dbReference type="PANTHER" id="PTHR13527">
    <property type="entry name" value="SAYSVFN DOMAIN-CONTAINING PROTEIN 1"/>
    <property type="match status" value="1"/>
</dbReference>
<comment type="caution">
    <text evidence="4">The sequence shown here is derived from an EMBL/GenBank/DDBJ whole genome shotgun (WGS) entry which is preliminary data.</text>
</comment>
<organism evidence="4 5">
    <name type="scientific">Rhodosorus marinus</name>
    <dbReference type="NCBI Taxonomy" id="101924"/>
    <lineage>
        <taxon>Eukaryota</taxon>
        <taxon>Rhodophyta</taxon>
        <taxon>Stylonematophyceae</taxon>
        <taxon>Stylonematales</taxon>
        <taxon>Stylonemataceae</taxon>
        <taxon>Rhodosorus</taxon>
    </lineage>
</organism>